<dbReference type="PANTHER" id="PTHR46528:SF1">
    <property type="entry name" value="PROTEIN SON"/>
    <property type="match status" value="1"/>
</dbReference>
<feature type="compositionally biased region" description="Basic and acidic residues" evidence="1">
    <location>
        <begin position="265"/>
        <end position="275"/>
    </location>
</feature>
<feature type="region of interest" description="Disordered" evidence="1">
    <location>
        <begin position="136"/>
        <end position="173"/>
    </location>
</feature>
<evidence type="ECO:0000313" key="2">
    <source>
        <dbReference type="EMBL" id="JAP05017.1"/>
    </source>
</evidence>
<feature type="region of interest" description="Disordered" evidence="1">
    <location>
        <begin position="656"/>
        <end position="696"/>
    </location>
</feature>
<dbReference type="InterPro" id="IPR032922">
    <property type="entry name" value="SON"/>
</dbReference>
<feature type="compositionally biased region" description="Basic residues" evidence="1">
    <location>
        <begin position="372"/>
        <end position="421"/>
    </location>
</feature>
<feature type="non-terminal residue" evidence="2">
    <location>
        <position position="1"/>
    </location>
</feature>
<evidence type="ECO:0000256" key="1">
    <source>
        <dbReference type="SAM" id="MobiDB-lite"/>
    </source>
</evidence>
<proteinExistence type="predicted"/>
<feature type="compositionally biased region" description="Basic and acidic residues" evidence="1">
    <location>
        <begin position="157"/>
        <end position="166"/>
    </location>
</feature>
<reference evidence="2" key="1">
    <citation type="journal article" date="2018" name="J. Proteomics">
        <title>Exploring the molecular complexity of Triatoma dimidiata sialome.</title>
        <authorList>
            <person name="Santiago P.B."/>
            <person name="de Araujo C.N."/>
            <person name="Charneau S."/>
            <person name="Bastos I.M.D."/>
            <person name="Assumpcao T.C.F."/>
            <person name="Queiroz R.M.L."/>
            <person name="Praca Y.R."/>
            <person name="Cordeiro T.M."/>
            <person name="Garcia C.H.S."/>
            <person name="da Silva I.G."/>
            <person name="Raiol T."/>
            <person name="Motta F.N."/>
            <person name="de Araujo Oliveira J.V."/>
            <person name="de Sousa M.V."/>
            <person name="Ribeiro J.M.C."/>
            <person name="de Santana J.M."/>
        </authorList>
    </citation>
    <scope>NUCLEOTIDE SEQUENCE</scope>
    <source>
        <strain evidence="2">Santander</strain>
        <tissue evidence="2">Salivary glands</tissue>
    </source>
</reference>
<feature type="compositionally biased region" description="Basic and acidic residues" evidence="1">
    <location>
        <begin position="349"/>
        <end position="371"/>
    </location>
</feature>
<feature type="compositionally biased region" description="Polar residues" evidence="1">
    <location>
        <begin position="136"/>
        <end position="149"/>
    </location>
</feature>
<feature type="compositionally biased region" description="Basic and acidic residues" evidence="1">
    <location>
        <begin position="624"/>
        <end position="637"/>
    </location>
</feature>
<sequence length="696" mass="80621">KSSDEIITELFDSINTVNATESDSLESEDLSKKNSKKERKKMKKSKKYKSSKKSKHEDESKSRRHKKKKKRKKHKRKMNTSESDSEDVSKRKKLKRKGSKHKFKDLPEETCVNSNVFLNKSVVDYTEKNEKVPESNEFNLITNNNSDTSLIPLPPSEKTDLKDSKSKSNVFRDSNNKLEDMNVNCLKVADVFVEDLIESGDQKAVKSLINPPDKPKMAIKISDLRNSTVLELAEEQAKLQADHHEDGEIIESSRSSFDISPLRNKNHDHGVDSSKNRHLSNLLEKENAVSSQLESKFQKYPPEQQTIEEIGANKEKRSRDKHYEKLTQKSRELEKSRDHSPQNSKYKGRSLEKYSHDDSREKKKLDRERSRDRRRSREKKTGRSRSRERRSRSGSKSRSRYRSRSKEKKRSRSKERKRSKSRDRIKSKEFDKNKESKKSKEKKLLDYGENSKESDQLKHKYVTDIIKKSDNIVTDSSKNNRRSKSKERKRERSRSKESQKIRRDKKTPERRGRSRERHSKRLRSSRSRSRSKHKSEYFIDKSKLLEIARKNALNMIKQGHVNIGVSSGISGGVGVGGSTDVNKVAAITAGGKTVDELTDFCKLLSQKEATGQESVSSESSSDNENERPFHHPFQLKERPNNIIMNIRNCASLPVKTHQEKTTENAQQLRLQFPVSSGQQHRKTESEWIPVSSTKNE</sequence>
<feature type="compositionally biased region" description="Basic residues" evidence="1">
    <location>
        <begin position="512"/>
        <end position="533"/>
    </location>
</feature>
<feature type="region of interest" description="Disordered" evidence="1">
    <location>
        <begin position="608"/>
        <end position="637"/>
    </location>
</feature>
<feature type="compositionally biased region" description="Basic and acidic residues" evidence="1">
    <location>
        <begin position="311"/>
        <end position="340"/>
    </location>
</feature>
<accession>A0A0V0GAP7</accession>
<feature type="compositionally biased region" description="Basic and acidic residues" evidence="1">
    <location>
        <begin position="422"/>
        <end position="470"/>
    </location>
</feature>
<feature type="region of interest" description="Disordered" evidence="1">
    <location>
        <begin position="240"/>
        <end position="536"/>
    </location>
</feature>
<dbReference type="AlphaFoldDB" id="A0A0V0GAP7"/>
<protein>
    <submittedName>
        <fullName evidence="2">Putative splicing regulatory glutamine/lysine-rich protein 1</fullName>
    </submittedName>
</protein>
<dbReference type="EMBL" id="GECL01001107">
    <property type="protein sequence ID" value="JAP05017.1"/>
    <property type="molecule type" value="Transcribed_RNA"/>
</dbReference>
<feature type="region of interest" description="Disordered" evidence="1">
    <location>
        <begin position="21"/>
        <end position="106"/>
    </location>
</feature>
<organism evidence="2">
    <name type="scientific">Triatoma dimidiata</name>
    <name type="common">Kissing bug</name>
    <name type="synonym">Meccus dimidiatus</name>
    <dbReference type="NCBI Taxonomy" id="72491"/>
    <lineage>
        <taxon>Eukaryota</taxon>
        <taxon>Metazoa</taxon>
        <taxon>Ecdysozoa</taxon>
        <taxon>Arthropoda</taxon>
        <taxon>Hexapoda</taxon>
        <taxon>Insecta</taxon>
        <taxon>Pterygota</taxon>
        <taxon>Neoptera</taxon>
        <taxon>Paraneoptera</taxon>
        <taxon>Hemiptera</taxon>
        <taxon>Heteroptera</taxon>
        <taxon>Panheteroptera</taxon>
        <taxon>Cimicomorpha</taxon>
        <taxon>Reduviidae</taxon>
        <taxon>Triatominae</taxon>
        <taxon>Triatoma</taxon>
    </lineage>
</organism>
<feature type="compositionally biased region" description="Basic and acidic residues" evidence="1">
    <location>
        <begin position="488"/>
        <end position="511"/>
    </location>
</feature>
<dbReference type="GO" id="GO:0048024">
    <property type="term" value="P:regulation of mRNA splicing, via spliceosome"/>
    <property type="evidence" value="ECO:0007669"/>
    <property type="project" value="TreeGrafter"/>
</dbReference>
<feature type="compositionally biased region" description="Polar residues" evidence="1">
    <location>
        <begin position="663"/>
        <end position="678"/>
    </location>
</feature>
<feature type="non-terminal residue" evidence="2">
    <location>
        <position position="696"/>
    </location>
</feature>
<dbReference type="GO" id="GO:0051726">
    <property type="term" value="P:regulation of cell cycle"/>
    <property type="evidence" value="ECO:0007669"/>
    <property type="project" value="InterPro"/>
</dbReference>
<feature type="compositionally biased region" description="Low complexity" evidence="1">
    <location>
        <begin position="613"/>
        <end position="622"/>
    </location>
</feature>
<feature type="compositionally biased region" description="Basic residues" evidence="1">
    <location>
        <begin position="90"/>
        <end position="103"/>
    </location>
</feature>
<feature type="compositionally biased region" description="Basic residues" evidence="1">
    <location>
        <begin position="62"/>
        <end position="78"/>
    </location>
</feature>
<name>A0A0V0GAP7_TRIDM</name>
<feature type="compositionally biased region" description="Basic residues" evidence="1">
    <location>
        <begin position="33"/>
        <end position="54"/>
    </location>
</feature>
<dbReference type="PANTHER" id="PTHR46528">
    <property type="entry name" value="PROTEIN SON"/>
    <property type="match status" value="1"/>
</dbReference>
<dbReference type="GO" id="GO:0003723">
    <property type="term" value="F:RNA binding"/>
    <property type="evidence" value="ECO:0007669"/>
    <property type="project" value="InterPro"/>
</dbReference>